<dbReference type="AlphaFoldDB" id="A0A4C1ZKT0"/>
<accession>A0A4C1ZKT0</accession>
<sequence>MKVGTEEYGAKLVERLNCLSSVVEPCCGYLTAAQKWPARPVEYYTLTECGHEIAVSADPVSSSGYSILFQEADNVLVTPLGLQVFIGSGDRLLSDHSPARLPLDYTIKK</sequence>
<reference evidence="1 2" key="1">
    <citation type="journal article" date="2019" name="Commun. Biol.">
        <title>The bagworm genome reveals a unique fibroin gene that provides high tensile strength.</title>
        <authorList>
            <person name="Kono N."/>
            <person name="Nakamura H."/>
            <person name="Ohtoshi R."/>
            <person name="Tomita M."/>
            <person name="Numata K."/>
            <person name="Arakawa K."/>
        </authorList>
    </citation>
    <scope>NUCLEOTIDE SEQUENCE [LARGE SCALE GENOMIC DNA]</scope>
</reference>
<protein>
    <submittedName>
        <fullName evidence="1">Uncharacterized protein</fullName>
    </submittedName>
</protein>
<dbReference type="EMBL" id="BGZK01001927">
    <property type="protein sequence ID" value="GBP88378.1"/>
    <property type="molecule type" value="Genomic_DNA"/>
</dbReference>
<keyword evidence="2" id="KW-1185">Reference proteome</keyword>
<dbReference type="Proteomes" id="UP000299102">
    <property type="component" value="Unassembled WGS sequence"/>
</dbReference>
<organism evidence="1 2">
    <name type="scientific">Eumeta variegata</name>
    <name type="common">Bagworm moth</name>
    <name type="synonym">Eumeta japonica</name>
    <dbReference type="NCBI Taxonomy" id="151549"/>
    <lineage>
        <taxon>Eukaryota</taxon>
        <taxon>Metazoa</taxon>
        <taxon>Ecdysozoa</taxon>
        <taxon>Arthropoda</taxon>
        <taxon>Hexapoda</taxon>
        <taxon>Insecta</taxon>
        <taxon>Pterygota</taxon>
        <taxon>Neoptera</taxon>
        <taxon>Endopterygota</taxon>
        <taxon>Lepidoptera</taxon>
        <taxon>Glossata</taxon>
        <taxon>Ditrysia</taxon>
        <taxon>Tineoidea</taxon>
        <taxon>Psychidae</taxon>
        <taxon>Oiketicinae</taxon>
        <taxon>Eumeta</taxon>
    </lineage>
</organism>
<name>A0A4C1ZKT0_EUMVA</name>
<proteinExistence type="predicted"/>
<comment type="caution">
    <text evidence="1">The sequence shown here is derived from an EMBL/GenBank/DDBJ whole genome shotgun (WGS) entry which is preliminary data.</text>
</comment>
<evidence type="ECO:0000313" key="1">
    <source>
        <dbReference type="EMBL" id="GBP88378.1"/>
    </source>
</evidence>
<gene>
    <name evidence="1" type="ORF">EVAR_16006_1</name>
</gene>
<evidence type="ECO:0000313" key="2">
    <source>
        <dbReference type="Proteomes" id="UP000299102"/>
    </source>
</evidence>